<dbReference type="AlphaFoldDB" id="A0AAD5VAX8"/>
<evidence type="ECO:0000256" key="5">
    <source>
        <dbReference type="ARBA" id="ARBA00023004"/>
    </source>
</evidence>
<dbReference type="EMBL" id="JANAWD010000051">
    <property type="protein sequence ID" value="KAJ3489177.1"/>
    <property type="molecule type" value="Genomic_DNA"/>
</dbReference>
<dbReference type="InterPro" id="IPR050577">
    <property type="entry name" value="MAPR/NEUFC/NENF-like"/>
</dbReference>
<evidence type="ECO:0000313" key="8">
    <source>
        <dbReference type="EMBL" id="KAJ3489177.1"/>
    </source>
</evidence>
<keyword evidence="3" id="KW-0479">Metal-binding</keyword>
<dbReference type="InterPro" id="IPR001199">
    <property type="entry name" value="Cyt_B5-like_heme/steroid-bd"/>
</dbReference>
<keyword evidence="5" id="KW-0408">Iron</keyword>
<sequence length="186" mass="20787">MAFDLSTPINTALLLYIIYTVQRILFPSTSLPDTPPTEFKSGYSWMPKAHPPSLLFKTYTPKTLQEFNGEEGKRILLAIKGVVYDVTAGRNFYGPNGMYANFAGRDASRGMAKQSFDEGQSPRNTLTVLRSADTSIITIEMLTSVDKPLDTLLDLTQEEIDNMKGWMDHFSSKYIICGKLVENDAV</sequence>
<gene>
    <name evidence="8" type="ORF">NLI96_g2309</name>
</gene>
<dbReference type="PANTHER" id="PTHR10281">
    <property type="entry name" value="MEMBRANE-ASSOCIATED PROGESTERONE RECEPTOR COMPONENT-RELATED"/>
    <property type="match status" value="1"/>
</dbReference>
<evidence type="ECO:0000256" key="2">
    <source>
        <dbReference type="ARBA" id="ARBA00022617"/>
    </source>
</evidence>
<evidence type="ECO:0000256" key="1">
    <source>
        <dbReference type="ARBA" id="ARBA00004240"/>
    </source>
</evidence>
<keyword evidence="9" id="KW-1185">Reference proteome</keyword>
<evidence type="ECO:0000256" key="6">
    <source>
        <dbReference type="ARBA" id="ARBA00038357"/>
    </source>
</evidence>
<reference evidence="8" key="1">
    <citation type="submission" date="2022-07" db="EMBL/GenBank/DDBJ databases">
        <title>Genome Sequence of Physisporinus lineatus.</title>
        <authorList>
            <person name="Buettner E."/>
        </authorList>
    </citation>
    <scope>NUCLEOTIDE SEQUENCE</scope>
    <source>
        <strain evidence="8">VT162</strain>
    </source>
</reference>
<dbReference type="Proteomes" id="UP001212997">
    <property type="component" value="Unassembled WGS sequence"/>
</dbReference>
<comment type="caution">
    <text evidence="8">The sequence shown here is derived from an EMBL/GenBank/DDBJ whole genome shotgun (WGS) entry which is preliminary data.</text>
</comment>
<dbReference type="Gene3D" id="3.10.120.10">
    <property type="entry name" value="Cytochrome b5-like heme/steroid binding domain"/>
    <property type="match status" value="1"/>
</dbReference>
<protein>
    <recommendedName>
        <fullName evidence="7">Cytochrome b5 heme-binding domain-containing protein</fullName>
    </recommendedName>
</protein>
<dbReference type="GO" id="GO:0016020">
    <property type="term" value="C:membrane"/>
    <property type="evidence" value="ECO:0007669"/>
    <property type="project" value="TreeGrafter"/>
</dbReference>
<evidence type="ECO:0000256" key="3">
    <source>
        <dbReference type="ARBA" id="ARBA00022723"/>
    </source>
</evidence>
<evidence type="ECO:0000259" key="7">
    <source>
        <dbReference type="SMART" id="SM01117"/>
    </source>
</evidence>
<dbReference type="GO" id="GO:0005783">
    <property type="term" value="C:endoplasmic reticulum"/>
    <property type="evidence" value="ECO:0007669"/>
    <property type="project" value="UniProtKB-SubCell"/>
</dbReference>
<proteinExistence type="inferred from homology"/>
<comment type="similarity">
    <text evidence="6">Belongs to the cytochrome b5 family. MAPR subfamily.</text>
</comment>
<name>A0AAD5VAX8_9APHY</name>
<dbReference type="SMART" id="SM01117">
    <property type="entry name" value="Cyt-b5"/>
    <property type="match status" value="1"/>
</dbReference>
<dbReference type="GO" id="GO:0020037">
    <property type="term" value="F:heme binding"/>
    <property type="evidence" value="ECO:0007669"/>
    <property type="project" value="UniProtKB-ARBA"/>
</dbReference>
<keyword evidence="2" id="KW-0349">Heme</keyword>
<evidence type="ECO:0000256" key="4">
    <source>
        <dbReference type="ARBA" id="ARBA00022824"/>
    </source>
</evidence>
<dbReference type="SUPFAM" id="SSF55856">
    <property type="entry name" value="Cytochrome b5-like heme/steroid binding domain"/>
    <property type="match status" value="1"/>
</dbReference>
<keyword evidence="4" id="KW-0256">Endoplasmic reticulum</keyword>
<dbReference type="PANTHER" id="PTHR10281:SF72">
    <property type="entry name" value="NEUDESIN"/>
    <property type="match status" value="1"/>
</dbReference>
<dbReference type="Pfam" id="PF00173">
    <property type="entry name" value="Cyt-b5"/>
    <property type="match status" value="1"/>
</dbReference>
<comment type="subcellular location">
    <subcellularLocation>
        <location evidence="1">Endoplasmic reticulum</location>
    </subcellularLocation>
</comment>
<dbReference type="FunFam" id="3.10.120.10:FF:000003">
    <property type="entry name" value="membrane-associated progesterone receptor component 1"/>
    <property type="match status" value="1"/>
</dbReference>
<feature type="domain" description="Cytochrome b5 heme-binding" evidence="7">
    <location>
        <begin position="59"/>
        <end position="181"/>
    </location>
</feature>
<evidence type="ECO:0000313" key="9">
    <source>
        <dbReference type="Proteomes" id="UP001212997"/>
    </source>
</evidence>
<dbReference type="GO" id="GO:0046872">
    <property type="term" value="F:metal ion binding"/>
    <property type="evidence" value="ECO:0007669"/>
    <property type="project" value="UniProtKB-KW"/>
</dbReference>
<organism evidence="8 9">
    <name type="scientific">Meripilus lineatus</name>
    <dbReference type="NCBI Taxonomy" id="2056292"/>
    <lineage>
        <taxon>Eukaryota</taxon>
        <taxon>Fungi</taxon>
        <taxon>Dikarya</taxon>
        <taxon>Basidiomycota</taxon>
        <taxon>Agaricomycotina</taxon>
        <taxon>Agaricomycetes</taxon>
        <taxon>Polyporales</taxon>
        <taxon>Meripilaceae</taxon>
        <taxon>Meripilus</taxon>
    </lineage>
</organism>
<dbReference type="InterPro" id="IPR036400">
    <property type="entry name" value="Cyt_B5-like_heme/steroid_sf"/>
</dbReference>
<accession>A0AAD5VAX8</accession>